<feature type="region of interest" description="Disordered" evidence="1">
    <location>
        <begin position="1"/>
        <end position="38"/>
    </location>
</feature>
<reference evidence="3" key="1">
    <citation type="journal article" date="2015" name="PLoS Genet.">
        <title>Genome Sequence and Transcriptome Analyses of Chrysochromulina tobin: Metabolic Tools for Enhanced Algal Fitness in the Prominent Order Prymnesiales (Haptophyceae).</title>
        <authorList>
            <person name="Hovde B.T."/>
            <person name="Deodato C.R."/>
            <person name="Hunsperger H.M."/>
            <person name="Ryken S.A."/>
            <person name="Yost W."/>
            <person name="Jha R.K."/>
            <person name="Patterson J."/>
            <person name="Monnat R.J. Jr."/>
            <person name="Barlow S.B."/>
            <person name="Starkenburg S.R."/>
            <person name="Cattolico R.A."/>
        </authorList>
    </citation>
    <scope>NUCLEOTIDE SEQUENCE</scope>
    <source>
        <strain evidence="3">CCMP291</strain>
    </source>
</reference>
<evidence type="ECO:0000313" key="2">
    <source>
        <dbReference type="EMBL" id="KOO27640.1"/>
    </source>
</evidence>
<dbReference type="Proteomes" id="UP000037460">
    <property type="component" value="Unassembled WGS sequence"/>
</dbReference>
<accession>A0A0M0JMC1</accession>
<protein>
    <submittedName>
        <fullName evidence="2">Uncharacterized protein</fullName>
    </submittedName>
</protein>
<dbReference type="EMBL" id="JWZX01002690">
    <property type="protein sequence ID" value="KOO27640.1"/>
    <property type="molecule type" value="Genomic_DNA"/>
</dbReference>
<comment type="caution">
    <text evidence="2">The sequence shown here is derived from an EMBL/GenBank/DDBJ whole genome shotgun (WGS) entry which is preliminary data.</text>
</comment>
<proteinExistence type="predicted"/>
<gene>
    <name evidence="2" type="ORF">Ctob_004565</name>
</gene>
<sequence>MLDATTAMPLFTSSVEGARSTKRKKKSDTQKSMAAETERYKNSCIELQAAIDGKDEQRATTAFASAREALGEYRRLGKIDDPDGGMVVPENTAEGRGGVPDAQYVVPVFTGGGAMTSKDFRKLRD</sequence>
<keyword evidence="3" id="KW-1185">Reference proteome</keyword>
<feature type="region of interest" description="Disordered" evidence="1">
    <location>
        <begin position="75"/>
        <end position="100"/>
    </location>
</feature>
<organism evidence="2 3">
    <name type="scientific">Chrysochromulina tobinii</name>
    <dbReference type="NCBI Taxonomy" id="1460289"/>
    <lineage>
        <taxon>Eukaryota</taxon>
        <taxon>Haptista</taxon>
        <taxon>Haptophyta</taxon>
        <taxon>Prymnesiophyceae</taxon>
        <taxon>Prymnesiales</taxon>
        <taxon>Chrysochromulinaceae</taxon>
        <taxon>Chrysochromulina</taxon>
    </lineage>
</organism>
<evidence type="ECO:0000313" key="3">
    <source>
        <dbReference type="Proteomes" id="UP000037460"/>
    </source>
</evidence>
<name>A0A0M0JMC1_9EUKA</name>
<dbReference type="AlphaFoldDB" id="A0A0M0JMC1"/>
<evidence type="ECO:0000256" key="1">
    <source>
        <dbReference type="SAM" id="MobiDB-lite"/>
    </source>
</evidence>